<dbReference type="GO" id="GO:0005576">
    <property type="term" value="C:extracellular region"/>
    <property type="evidence" value="ECO:0007669"/>
    <property type="project" value="UniProtKB-SubCell"/>
</dbReference>
<organism evidence="24 25">
    <name type="scientific">Caldithrix abyssi DSM 13497</name>
    <dbReference type="NCBI Taxonomy" id="880073"/>
    <lineage>
        <taxon>Bacteria</taxon>
        <taxon>Pseudomonadati</taxon>
        <taxon>Calditrichota</taxon>
        <taxon>Calditrichia</taxon>
        <taxon>Calditrichales</taxon>
        <taxon>Calditrichaceae</taxon>
        <taxon>Caldithrix</taxon>
    </lineage>
</organism>
<evidence type="ECO:0000256" key="3">
    <source>
        <dbReference type="ARBA" id="ARBA00004555"/>
    </source>
</evidence>
<comment type="subunit">
    <text evidence="19">Homodimer. The monomeric form is inactive while the homodimer is active.</text>
</comment>
<dbReference type="GO" id="GO:0004180">
    <property type="term" value="F:carboxypeptidase activity"/>
    <property type="evidence" value="ECO:0007669"/>
    <property type="project" value="UniProtKB-KW"/>
</dbReference>
<keyword evidence="10" id="KW-0732">Signal</keyword>
<dbReference type="Proteomes" id="UP000004671">
    <property type="component" value="Chromosome"/>
</dbReference>
<dbReference type="Gene3D" id="3.40.630.10">
    <property type="entry name" value="Zn peptidases"/>
    <property type="match status" value="1"/>
</dbReference>
<keyword evidence="15" id="KW-0482">Metalloprotease</keyword>
<dbReference type="STRING" id="880073.Cabys_3288"/>
<dbReference type="GO" id="GO:0006508">
    <property type="term" value="P:proteolysis"/>
    <property type="evidence" value="ECO:0007669"/>
    <property type="project" value="UniProtKB-KW"/>
</dbReference>
<keyword evidence="12" id="KW-0256">Endoplasmic reticulum</keyword>
<dbReference type="OrthoDB" id="9769665at2"/>
<dbReference type="InterPro" id="IPR046450">
    <property type="entry name" value="PA_dom_sf"/>
</dbReference>
<dbReference type="InParanoid" id="H1XR21"/>
<keyword evidence="13" id="KW-0862">Zinc</keyword>
<keyword evidence="9" id="KW-0479">Metal-binding</keyword>
<dbReference type="KEGG" id="caby:Cabys_3288"/>
<dbReference type="GO" id="GO:0046872">
    <property type="term" value="F:metal ion binding"/>
    <property type="evidence" value="ECO:0007669"/>
    <property type="project" value="UniProtKB-KW"/>
</dbReference>
<dbReference type="PANTHER" id="PTHR12053">
    <property type="entry name" value="PROTEASE FAMILY M28 PLASMA GLUTAMATE CARBOXYPEPTIDASE-RELATED"/>
    <property type="match status" value="1"/>
</dbReference>
<evidence type="ECO:0000256" key="7">
    <source>
        <dbReference type="ARBA" id="ARBA00022645"/>
    </source>
</evidence>
<dbReference type="PANTHER" id="PTHR12053:SF3">
    <property type="entry name" value="CARBOXYPEPTIDASE Q"/>
    <property type="match status" value="1"/>
</dbReference>
<evidence type="ECO:0000256" key="6">
    <source>
        <dbReference type="ARBA" id="ARBA00022525"/>
    </source>
</evidence>
<accession>H1XR21</accession>
<dbReference type="GO" id="GO:0070573">
    <property type="term" value="F:metallodipeptidase activity"/>
    <property type="evidence" value="ECO:0007669"/>
    <property type="project" value="InterPro"/>
</dbReference>
<evidence type="ECO:0000256" key="20">
    <source>
        <dbReference type="ARBA" id="ARBA00033328"/>
    </source>
</evidence>
<evidence type="ECO:0000256" key="5">
    <source>
        <dbReference type="ARBA" id="ARBA00014116"/>
    </source>
</evidence>
<dbReference type="GO" id="GO:0005764">
    <property type="term" value="C:lysosome"/>
    <property type="evidence" value="ECO:0007669"/>
    <property type="project" value="UniProtKB-SubCell"/>
</dbReference>
<evidence type="ECO:0000256" key="1">
    <source>
        <dbReference type="ARBA" id="ARBA00004240"/>
    </source>
</evidence>
<dbReference type="InterPro" id="IPR007484">
    <property type="entry name" value="Peptidase_M28"/>
</dbReference>
<evidence type="ECO:0000256" key="4">
    <source>
        <dbReference type="ARBA" id="ARBA00004613"/>
    </source>
</evidence>
<dbReference type="InterPro" id="IPR003137">
    <property type="entry name" value="PA_domain"/>
</dbReference>
<evidence type="ECO:0000313" key="25">
    <source>
        <dbReference type="Proteomes" id="UP000004671"/>
    </source>
</evidence>
<dbReference type="AlphaFoldDB" id="H1XR21"/>
<evidence type="ECO:0000256" key="16">
    <source>
        <dbReference type="ARBA" id="ARBA00023145"/>
    </source>
</evidence>
<evidence type="ECO:0000256" key="10">
    <source>
        <dbReference type="ARBA" id="ARBA00022729"/>
    </source>
</evidence>
<dbReference type="SUPFAM" id="SSF53187">
    <property type="entry name" value="Zn-dependent exopeptidases"/>
    <property type="match status" value="1"/>
</dbReference>
<dbReference type="EMBL" id="CM001402">
    <property type="protein sequence ID" value="EHO40115.1"/>
    <property type="molecule type" value="Genomic_DNA"/>
</dbReference>
<dbReference type="InterPro" id="IPR039866">
    <property type="entry name" value="CPQ"/>
</dbReference>
<dbReference type="Proteomes" id="UP000183868">
    <property type="component" value="Chromosome"/>
</dbReference>
<reference evidence="24 25" key="1">
    <citation type="submission" date="2011-09" db="EMBL/GenBank/DDBJ databases">
        <title>The permanent draft genome of Caldithrix abyssi DSM 13497.</title>
        <authorList>
            <consortium name="US DOE Joint Genome Institute (JGI-PGF)"/>
            <person name="Lucas S."/>
            <person name="Han J."/>
            <person name="Lapidus A."/>
            <person name="Bruce D."/>
            <person name="Goodwin L."/>
            <person name="Pitluck S."/>
            <person name="Peters L."/>
            <person name="Kyrpides N."/>
            <person name="Mavromatis K."/>
            <person name="Ivanova N."/>
            <person name="Mikhailova N."/>
            <person name="Chertkov O."/>
            <person name="Detter J.C."/>
            <person name="Tapia R."/>
            <person name="Han C."/>
            <person name="Land M."/>
            <person name="Hauser L."/>
            <person name="Markowitz V."/>
            <person name="Cheng J.-F."/>
            <person name="Hugenholtz P."/>
            <person name="Woyke T."/>
            <person name="Wu D."/>
            <person name="Spring S."/>
            <person name="Brambilla E."/>
            <person name="Klenk H.-P."/>
            <person name="Eisen J.A."/>
        </authorList>
    </citation>
    <scope>NUCLEOTIDE SEQUENCE [LARGE SCALE GENOMIC DNA]</scope>
    <source>
        <strain evidence="24 25">DSM 13497</strain>
    </source>
</reference>
<evidence type="ECO:0000256" key="15">
    <source>
        <dbReference type="ARBA" id="ARBA00023049"/>
    </source>
</evidence>
<name>H1XR21_CALAY</name>
<comment type="subcellular location">
    <subcellularLocation>
        <location evidence="1">Endoplasmic reticulum</location>
    </subcellularLocation>
    <subcellularLocation>
        <location evidence="3">Golgi apparatus</location>
    </subcellularLocation>
    <subcellularLocation>
        <location evidence="2">Lysosome</location>
    </subcellularLocation>
    <subcellularLocation>
        <location evidence="4">Secreted</location>
    </subcellularLocation>
</comment>
<dbReference type="EMBL" id="CP018099">
    <property type="protein sequence ID" value="APF20036.1"/>
    <property type="molecule type" value="Genomic_DNA"/>
</dbReference>
<dbReference type="Pfam" id="PF02225">
    <property type="entry name" value="PA"/>
    <property type="match status" value="1"/>
</dbReference>
<dbReference type="eggNOG" id="COG2234">
    <property type="taxonomic scope" value="Bacteria"/>
</dbReference>
<evidence type="ECO:0000256" key="14">
    <source>
        <dbReference type="ARBA" id="ARBA00023034"/>
    </source>
</evidence>
<dbReference type="SUPFAM" id="SSF52025">
    <property type="entry name" value="PA domain"/>
    <property type="match status" value="1"/>
</dbReference>
<evidence type="ECO:0000256" key="2">
    <source>
        <dbReference type="ARBA" id="ARBA00004371"/>
    </source>
</evidence>
<keyword evidence="25" id="KW-1185">Reference proteome</keyword>
<dbReference type="Pfam" id="PF04389">
    <property type="entry name" value="Peptidase_M28"/>
    <property type="match status" value="1"/>
</dbReference>
<gene>
    <name evidence="23" type="ORF">Cabys_3288</name>
    <name evidence="24" type="ORF">Calab_0470</name>
</gene>
<evidence type="ECO:0000313" key="26">
    <source>
        <dbReference type="Proteomes" id="UP000183868"/>
    </source>
</evidence>
<proteinExistence type="predicted"/>
<dbReference type="HOGENOM" id="CLU_033697_0_0_0"/>
<keyword evidence="7" id="KW-0121">Carboxypeptidase</keyword>
<reference evidence="23 26" key="2">
    <citation type="submission" date="2016-11" db="EMBL/GenBank/DDBJ databases">
        <title>Genomic analysis of Caldithrix abyssi and proposal of a novel bacterial phylum Caldithrichaeota.</title>
        <authorList>
            <person name="Kublanov I."/>
            <person name="Sigalova O."/>
            <person name="Gavrilov S."/>
            <person name="Lebedinsky A."/>
            <person name="Ivanova N."/>
            <person name="Daum C."/>
            <person name="Reddy T."/>
            <person name="Klenk H.P."/>
            <person name="Goker M."/>
            <person name="Reva O."/>
            <person name="Miroshnichenko M."/>
            <person name="Kyprides N."/>
            <person name="Woyke T."/>
            <person name="Gelfand M."/>
        </authorList>
    </citation>
    <scope>NUCLEOTIDE SEQUENCE [LARGE SCALE GENOMIC DNA]</scope>
    <source>
        <strain evidence="23 26">LF13</strain>
    </source>
</reference>
<keyword evidence="11" id="KW-0378">Hydrolase</keyword>
<evidence type="ECO:0000256" key="12">
    <source>
        <dbReference type="ARBA" id="ARBA00022824"/>
    </source>
</evidence>
<keyword evidence="14" id="KW-0333">Golgi apparatus</keyword>
<sequence length="468" mass="52364" precursor="true">MKRSIAILITLVFMGGLFSGDFNKQIWRQLSGSAFVDNVSYPVLQRICDEAGGRLVGSKQNEKAMDILIEELKKLGLDAKRESFNMPGWVRGDDEIKLLEPTERTLRCAALGYVNQTPPFTAPLVNGHSGQKEILDSIDVHGKIVLIPPEKPKKGKQPLRSEVIRYAAANGAKAVLFVNNKIGGLMRAGTFSFQGEPAPIPGFSITYEEGQWLKRLLETGKMPRLKITTRSYCTPITTANIVATIPGKVKDKIVLGAHFDSWDFGQGGIDNGNGSAILLEVARLIHQIHPQNHFTLEFVWFNGEELGLWGSKKYMEKHGNEPIAAMVNMDMTGRPTGFNAMGFDDFLPFFETLAENLQGYNLTVGAISRSWTNSDHMPFMMQGIPTFTLTAHLDKDQGRFYHSFGDTFDKVRSDYLSQAAGVISIMVVELANRPQLPFQKLDKEAVTRMLKKFNLDEILKRQKEWSFE</sequence>
<evidence type="ECO:0000259" key="22">
    <source>
        <dbReference type="Pfam" id="PF04389"/>
    </source>
</evidence>
<evidence type="ECO:0000256" key="8">
    <source>
        <dbReference type="ARBA" id="ARBA00022670"/>
    </source>
</evidence>
<evidence type="ECO:0000313" key="24">
    <source>
        <dbReference type="EMBL" id="EHO40115.1"/>
    </source>
</evidence>
<evidence type="ECO:0000256" key="13">
    <source>
        <dbReference type="ARBA" id="ARBA00022833"/>
    </source>
</evidence>
<dbReference type="Gene3D" id="3.50.30.30">
    <property type="match status" value="1"/>
</dbReference>
<evidence type="ECO:0000256" key="19">
    <source>
        <dbReference type="ARBA" id="ARBA00025833"/>
    </source>
</evidence>
<feature type="domain" description="Peptidase M28" evidence="22">
    <location>
        <begin position="240"/>
        <end position="422"/>
    </location>
</feature>
<keyword evidence="16" id="KW-0865">Zymogen</keyword>
<keyword evidence="6" id="KW-0964">Secreted</keyword>
<keyword evidence="8" id="KW-0645">Protease</keyword>
<dbReference type="RefSeq" id="WP_006927037.1">
    <property type="nucleotide sequence ID" value="NZ_CM001402.1"/>
</dbReference>
<dbReference type="PaxDb" id="880073-Calab_0470"/>
<evidence type="ECO:0000256" key="17">
    <source>
        <dbReference type="ARBA" id="ARBA00023180"/>
    </source>
</evidence>
<protein>
    <recommendedName>
        <fullName evidence="5">Carboxypeptidase Q</fullName>
    </recommendedName>
    <alternativeName>
        <fullName evidence="20">Plasma glutamate carboxypeptidase</fullName>
    </alternativeName>
</protein>
<evidence type="ECO:0000256" key="18">
    <source>
        <dbReference type="ARBA" id="ARBA00023228"/>
    </source>
</evidence>
<keyword evidence="17" id="KW-0325">Glycoprotein</keyword>
<evidence type="ECO:0000313" key="23">
    <source>
        <dbReference type="EMBL" id="APF20036.1"/>
    </source>
</evidence>
<evidence type="ECO:0000256" key="11">
    <source>
        <dbReference type="ARBA" id="ARBA00022801"/>
    </source>
</evidence>
<evidence type="ECO:0000259" key="21">
    <source>
        <dbReference type="Pfam" id="PF02225"/>
    </source>
</evidence>
<keyword evidence="18" id="KW-0458">Lysosome</keyword>
<feature type="domain" description="PA" evidence="21">
    <location>
        <begin position="121"/>
        <end position="213"/>
    </location>
</feature>
<evidence type="ECO:0000256" key="9">
    <source>
        <dbReference type="ARBA" id="ARBA00022723"/>
    </source>
</evidence>